<dbReference type="STRING" id="31246.A0A183Q032"/>
<dbReference type="EMBL" id="UZAL01043393">
    <property type="protein sequence ID" value="VDP81275.1"/>
    <property type="molecule type" value="Genomic_DNA"/>
</dbReference>
<accession>A0A183Q032</accession>
<keyword evidence="1" id="KW-0493">Microtubule</keyword>
<evidence type="ECO:0000256" key="1">
    <source>
        <dbReference type="RuleBase" id="RU365010"/>
    </source>
</evidence>
<keyword evidence="1" id="KW-0963">Cytoplasm</keyword>
<organism evidence="2 3">
    <name type="scientific">Schistosoma mattheei</name>
    <dbReference type="NCBI Taxonomy" id="31246"/>
    <lineage>
        <taxon>Eukaryota</taxon>
        <taxon>Metazoa</taxon>
        <taxon>Spiralia</taxon>
        <taxon>Lophotrochozoa</taxon>
        <taxon>Platyhelminthes</taxon>
        <taxon>Trematoda</taxon>
        <taxon>Digenea</taxon>
        <taxon>Strigeidida</taxon>
        <taxon>Schistosomatoidea</taxon>
        <taxon>Schistosomatidae</taxon>
        <taxon>Schistosoma</taxon>
    </lineage>
</organism>
<dbReference type="PANTHER" id="PTHR11886:SF35">
    <property type="entry name" value="DYNEIN LIGHT CHAIN"/>
    <property type="match status" value="1"/>
</dbReference>
<sequence length="118" mass="13413">MENRRALMKSTDMQGPLQKIVVDTCVVATEQYDEERDIAAYVKKHMDKYDGGVWHCVLGKDFGCLGFASSKDYTTLHKIPCSLMNFTLCTVLYILRLCHDKLSKNPIPLTKQTLDIPV</sequence>
<dbReference type="AlphaFoldDB" id="A0A183Q032"/>
<dbReference type="InterPro" id="IPR037177">
    <property type="entry name" value="DLC_sf"/>
</dbReference>
<dbReference type="SMART" id="SM01375">
    <property type="entry name" value="Dynein_light"/>
    <property type="match status" value="1"/>
</dbReference>
<proteinExistence type="inferred from homology"/>
<dbReference type="GO" id="GO:0007017">
    <property type="term" value="P:microtubule-based process"/>
    <property type="evidence" value="ECO:0007669"/>
    <property type="project" value="InterPro"/>
</dbReference>
<comment type="subcellular location">
    <subcellularLocation>
        <location evidence="1">Cytoplasm</location>
        <location evidence="1">Cytoskeleton</location>
    </subcellularLocation>
</comment>
<name>A0A183Q032_9TREM</name>
<keyword evidence="1" id="KW-0206">Cytoskeleton</keyword>
<dbReference type="PANTHER" id="PTHR11886">
    <property type="entry name" value="DYNEIN LIGHT CHAIN"/>
    <property type="match status" value="1"/>
</dbReference>
<evidence type="ECO:0000313" key="2">
    <source>
        <dbReference type="EMBL" id="VDP81275.1"/>
    </source>
</evidence>
<dbReference type="InterPro" id="IPR001372">
    <property type="entry name" value="Dynein_light_chain_typ-1/2"/>
</dbReference>
<dbReference type="GO" id="GO:0005874">
    <property type="term" value="C:microtubule"/>
    <property type="evidence" value="ECO:0007669"/>
    <property type="project" value="UniProtKB-KW"/>
</dbReference>
<dbReference type="Pfam" id="PF01221">
    <property type="entry name" value="Dynein_light"/>
    <property type="match status" value="1"/>
</dbReference>
<dbReference type="Gene3D" id="3.30.740.10">
    <property type="entry name" value="Protein Inhibitor Of Neuronal Nitric Oxide Synthase"/>
    <property type="match status" value="1"/>
</dbReference>
<evidence type="ECO:0000313" key="3">
    <source>
        <dbReference type="Proteomes" id="UP000269396"/>
    </source>
</evidence>
<dbReference type="GO" id="GO:0005868">
    <property type="term" value="C:cytoplasmic dynein complex"/>
    <property type="evidence" value="ECO:0007669"/>
    <property type="project" value="TreeGrafter"/>
</dbReference>
<protein>
    <recommendedName>
        <fullName evidence="1">Dynein light chain</fullName>
    </recommendedName>
</protein>
<keyword evidence="1" id="KW-0243">Dynein</keyword>
<dbReference type="GO" id="GO:0045505">
    <property type="term" value="F:dynein intermediate chain binding"/>
    <property type="evidence" value="ECO:0007669"/>
    <property type="project" value="TreeGrafter"/>
</dbReference>
<keyword evidence="1" id="KW-0505">Motor protein</keyword>
<dbReference type="SUPFAM" id="SSF54648">
    <property type="entry name" value="DLC"/>
    <property type="match status" value="1"/>
</dbReference>
<dbReference type="Proteomes" id="UP000269396">
    <property type="component" value="Unassembled WGS sequence"/>
</dbReference>
<comment type="similarity">
    <text evidence="1">Belongs to the dynein light chain family.</text>
</comment>
<gene>
    <name evidence="2" type="ORF">SMTD_LOCUS19969</name>
</gene>
<reference evidence="2 3" key="1">
    <citation type="submission" date="2018-11" db="EMBL/GenBank/DDBJ databases">
        <authorList>
            <consortium name="Pathogen Informatics"/>
        </authorList>
    </citation>
    <scope>NUCLEOTIDE SEQUENCE [LARGE SCALE GENOMIC DNA]</scope>
    <source>
        <strain>Denwood</strain>
        <strain evidence="3">Zambia</strain>
    </source>
</reference>
<keyword evidence="3" id="KW-1185">Reference proteome</keyword>